<evidence type="ECO:0000259" key="9">
    <source>
        <dbReference type="PROSITE" id="PS52029"/>
    </source>
</evidence>
<evidence type="ECO:0000313" key="11">
    <source>
        <dbReference type="Proteomes" id="UP000242367"/>
    </source>
</evidence>
<feature type="active site" description="Nucleophile" evidence="6">
    <location>
        <position position="243"/>
    </location>
</feature>
<feature type="region of interest" description="Disordered" evidence="7">
    <location>
        <begin position="32"/>
        <end position="91"/>
    </location>
</feature>
<dbReference type="CDD" id="cd16913">
    <property type="entry name" value="YkuD_like"/>
    <property type="match status" value="1"/>
</dbReference>
<dbReference type="Pfam" id="PF03734">
    <property type="entry name" value="YkuD"/>
    <property type="match status" value="1"/>
</dbReference>
<dbReference type="GO" id="GO:0008360">
    <property type="term" value="P:regulation of cell shape"/>
    <property type="evidence" value="ECO:0007669"/>
    <property type="project" value="UniProtKB-UniRule"/>
</dbReference>
<reference evidence="10 11" key="1">
    <citation type="journal article" date="2017" name="Chemistry">
        <title>Isolation, Biosynthesis and Chemical Modifications of Rubterolones A-F: Rare Tropolone Alkaloids from Actinomadura sp. 5-2.</title>
        <authorList>
            <person name="Guo H."/>
            <person name="Benndorf R."/>
            <person name="Leichnitz D."/>
            <person name="Klassen J.L."/>
            <person name="Vollmers J."/>
            <person name="Gorls H."/>
            <person name="Steinacker M."/>
            <person name="Weigel C."/>
            <person name="Dahse H.M."/>
            <person name="Kaster A.K."/>
            <person name="de Beer Z.W."/>
            <person name="Poulsen M."/>
            <person name="Beemelmanns C."/>
        </authorList>
    </citation>
    <scope>NUCLEOTIDE SEQUENCE [LARGE SCALE GENOMIC DNA]</scope>
    <source>
        <strain evidence="10 11">5-2</strain>
    </source>
</reference>
<name>A0A2P4ULL7_9ACTN</name>
<accession>A0A2P4ULL7</accession>
<comment type="caution">
    <text evidence="10">The sequence shown here is derived from an EMBL/GenBank/DDBJ whole genome shotgun (WGS) entry which is preliminary data.</text>
</comment>
<dbReference type="GO" id="GO:0071555">
    <property type="term" value="P:cell wall organization"/>
    <property type="evidence" value="ECO:0007669"/>
    <property type="project" value="UniProtKB-UniRule"/>
</dbReference>
<feature type="signal peptide" evidence="8">
    <location>
        <begin position="1"/>
        <end position="23"/>
    </location>
</feature>
<dbReference type="PANTHER" id="PTHR30582">
    <property type="entry name" value="L,D-TRANSPEPTIDASE"/>
    <property type="match status" value="1"/>
</dbReference>
<dbReference type="RefSeq" id="WP_103560984.1">
    <property type="nucleotide sequence ID" value="NZ_MTBP01000001.1"/>
</dbReference>
<evidence type="ECO:0000256" key="5">
    <source>
        <dbReference type="ARBA" id="ARBA00023316"/>
    </source>
</evidence>
<keyword evidence="5 6" id="KW-0961">Cell wall biogenesis/degradation</keyword>
<proteinExistence type="predicted"/>
<sequence length="267" mass="27412" precursor="true">MRTHRTRPRARAAVILPPVAALALVLGGCGQSPDAATADDRPVSAASPTGKTPETTTYAKIPALARDTGAADGGDGTVVHPTAPRPVYDRPGGRQVAVLPVTELGGPTWVPVVERSGTWSRVLLPSRPDQAAGWISGEDGLRAARSPYTVKVDTARRTLTLEKSGRSVGTWKVAVGAANTPTPAGRTFVLAQLAPAKKSPSPLVIPLGTHSASLDTFGGGPGTVAFHGWPDASVFGKAVSHGCVRVPDAALRELSRVPLGTVVLISG</sequence>
<evidence type="ECO:0000256" key="6">
    <source>
        <dbReference type="PROSITE-ProRule" id="PRU01373"/>
    </source>
</evidence>
<keyword evidence="4 6" id="KW-0573">Peptidoglycan synthesis</keyword>
<organism evidence="10 11">
    <name type="scientific">Actinomadura rubteroloni</name>
    <dbReference type="NCBI Taxonomy" id="1926885"/>
    <lineage>
        <taxon>Bacteria</taxon>
        <taxon>Bacillati</taxon>
        <taxon>Actinomycetota</taxon>
        <taxon>Actinomycetes</taxon>
        <taxon>Streptosporangiales</taxon>
        <taxon>Thermomonosporaceae</taxon>
        <taxon>Actinomadura</taxon>
    </lineage>
</organism>
<evidence type="ECO:0000313" key="10">
    <source>
        <dbReference type="EMBL" id="POM25941.1"/>
    </source>
</evidence>
<dbReference type="Proteomes" id="UP000242367">
    <property type="component" value="Unassembled WGS sequence"/>
</dbReference>
<dbReference type="PROSITE" id="PS51257">
    <property type="entry name" value="PROKAR_LIPOPROTEIN"/>
    <property type="match status" value="1"/>
</dbReference>
<feature type="chain" id="PRO_5038698359" evidence="8">
    <location>
        <begin position="24"/>
        <end position="267"/>
    </location>
</feature>
<evidence type="ECO:0000256" key="4">
    <source>
        <dbReference type="ARBA" id="ARBA00022984"/>
    </source>
</evidence>
<dbReference type="InterPro" id="IPR038063">
    <property type="entry name" value="Transpep_catalytic_dom"/>
</dbReference>
<dbReference type="GO" id="GO:0005576">
    <property type="term" value="C:extracellular region"/>
    <property type="evidence" value="ECO:0007669"/>
    <property type="project" value="TreeGrafter"/>
</dbReference>
<dbReference type="GO" id="GO:0016740">
    <property type="term" value="F:transferase activity"/>
    <property type="evidence" value="ECO:0007669"/>
    <property type="project" value="UniProtKB-KW"/>
</dbReference>
<dbReference type="PROSITE" id="PS52029">
    <property type="entry name" value="LD_TPASE"/>
    <property type="match status" value="1"/>
</dbReference>
<evidence type="ECO:0000256" key="2">
    <source>
        <dbReference type="ARBA" id="ARBA00022679"/>
    </source>
</evidence>
<dbReference type="AlphaFoldDB" id="A0A2P4ULL7"/>
<feature type="compositionally biased region" description="Polar residues" evidence="7">
    <location>
        <begin position="46"/>
        <end position="58"/>
    </location>
</feature>
<dbReference type="GO" id="GO:0071972">
    <property type="term" value="F:peptidoglycan L,D-transpeptidase activity"/>
    <property type="evidence" value="ECO:0007669"/>
    <property type="project" value="TreeGrafter"/>
</dbReference>
<dbReference type="GO" id="GO:0018104">
    <property type="term" value="P:peptidoglycan-protein cross-linking"/>
    <property type="evidence" value="ECO:0007669"/>
    <property type="project" value="TreeGrafter"/>
</dbReference>
<dbReference type="InterPro" id="IPR005490">
    <property type="entry name" value="LD_TPept_cat_dom"/>
</dbReference>
<keyword evidence="3 6" id="KW-0133">Cell shape</keyword>
<keyword evidence="11" id="KW-1185">Reference proteome</keyword>
<keyword evidence="8" id="KW-0732">Signal</keyword>
<protein>
    <submittedName>
        <fullName evidence="10">Putative L,D-transpeptidase YkuD</fullName>
        <ecNumber evidence="10">2.-.-.-</ecNumber>
    </submittedName>
</protein>
<dbReference type="EMBL" id="MTBP01000001">
    <property type="protein sequence ID" value="POM25941.1"/>
    <property type="molecule type" value="Genomic_DNA"/>
</dbReference>
<evidence type="ECO:0000256" key="7">
    <source>
        <dbReference type="SAM" id="MobiDB-lite"/>
    </source>
</evidence>
<evidence type="ECO:0000256" key="3">
    <source>
        <dbReference type="ARBA" id="ARBA00022960"/>
    </source>
</evidence>
<gene>
    <name evidence="10" type="primary">ykuD_1</name>
    <name evidence="10" type="ORF">BTM25_03250</name>
</gene>
<comment type="pathway">
    <text evidence="1 6">Cell wall biogenesis; peptidoglycan biosynthesis.</text>
</comment>
<feature type="domain" description="L,D-TPase catalytic" evidence="9">
    <location>
        <begin position="148"/>
        <end position="266"/>
    </location>
</feature>
<dbReference type="SUPFAM" id="SSF141523">
    <property type="entry name" value="L,D-transpeptidase catalytic domain-like"/>
    <property type="match status" value="1"/>
</dbReference>
<feature type="active site" description="Proton donor/acceptor" evidence="6">
    <location>
        <position position="227"/>
    </location>
</feature>
<evidence type="ECO:0000256" key="8">
    <source>
        <dbReference type="SAM" id="SignalP"/>
    </source>
</evidence>
<evidence type="ECO:0000256" key="1">
    <source>
        <dbReference type="ARBA" id="ARBA00004752"/>
    </source>
</evidence>
<dbReference type="UniPathway" id="UPA00219"/>
<dbReference type="Gene3D" id="2.40.440.10">
    <property type="entry name" value="L,D-transpeptidase catalytic domain-like"/>
    <property type="match status" value="1"/>
</dbReference>
<dbReference type="InterPro" id="IPR050979">
    <property type="entry name" value="LD-transpeptidase"/>
</dbReference>
<dbReference type="EC" id="2.-.-.-" evidence="10"/>
<keyword evidence="2 10" id="KW-0808">Transferase</keyword>